<dbReference type="WBParaSite" id="SVE_1120800.1">
    <property type="protein sequence ID" value="SVE_1120800.1"/>
    <property type="gene ID" value="SVE_1120800"/>
</dbReference>
<organism evidence="2 3">
    <name type="scientific">Strongyloides venezuelensis</name>
    <name type="common">Threadworm</name>
    <dbReference type="NCBI Taxonomy" id="75913"/>
    <lineage>
        <taxon>Eukaryota</taxon>
        <taxon>Metazoa</taxon>
        <taxon>Ecdysozoa</taxon>
        <taxon>Nematoda</taxon>
        <taxon>Chromadorea</taxon>
        <taxon>Rhabditida</taxon>
        <taxon>Tylenchina</taxon>
        <taxon>Panagrolaimomorpha</taxon>
        <taxon>Strongyloidoidea</taxon>
        <taxon>Strongyloididae</taxon>
        <taxon>Strongyloides</taxon>
    </lineage>
</organism>
<dbReference type="InterPro" id="IPR054722">
    <property type="entry name" value="PolX-like_BBD"/>
</dbReference>
<dbReference type="STRING" id="75913.A0A0K0FPR4"/>
<sequence length="262" mass="29808">MRTIAPMTQTMENLWIIESGTFVHITNEKSKLSNLRPLDKHIPVKTVDDAILNIKECGDLYIDKTLVRNVLYNENVTANLLSFVKLKEKGLLVSNGNEFKLKQKNVSIPIAFRSGVLIIDQKIKNDRVDDEKPDVALKHIKKSDDLKLECFSDASFAPSNADLKSITGMACYLNNDLFYWSTKRQTKVARFTFIVELFALVYGYGSKAKAVDIDFIYLKECLKEIEVMHVNSEEMLADSLTKPFSSERLMDVFIGRGKVLNK</sequence>
<proteinExistence type="predicted"/>
<accession>A0A0K0FPR4</accession>
<evidence type="ECO:0000313" key="2">
    <source>
        <dbReference type="Proteomes" id="UP000035680"/>
    </source>
</evidence>
<evidence type="ECO:0000259" key="1">
    <source>
        <dbReference type="Pfam" id="PF22936"/>
    </source>
</evidence>
<evidence type="ECO:0000313" key="3">
    <source>
        <dbReference type="WBParaSite" id="SVE_1120800.1"/>
    </source>
</evidence>
<reference evidence="3" key="2">
    <citation type="submission" date="2015-08" db="UniProtKB">
        <authorList>
            <consortium name="WormBaseParasite"/>
        </authorList>
    </citation>
    <scope>IDENTIFICATION</scope>
</reference>
<dbReference type="Proteomes" id="UP000035680">
    <property type="component" value="Unassembled WGS sequence"/>
</dbReference>
<protein>
    <submittedName>
        <fullName evidence="3">Ribonuclease H-like domain-containing protein</fullName>
    </submittedName>
</protein>
<dbReference type="AlphaFoldDB" id="A0A0K0FPR4"/>
<keyword evidence="2" id="KW-1185">Reference proteome</keyword>
<reference evidence="2" key="1">
    <citation type="submission" date="2014-07" db="EMBL/GenBank/DDBJ databases">
        <authorList>
            <person name="Martin A.A"/>
            <person name="De Silva N."/>
        </authorList>
    </citation>
    <scope>NUCLEOTIDE SEQUENCE</scope>
</reference>
<name>A0A0K0FPR4_STRVS</name>
<feature type="domain" description="Retrovirus-related Pol polyprotein from transposon TNT 1-94-like beta-barrel" evidence="1">
    <location>
        <begin position="15"/>
        <end position="90"/>
    </location>
</feature>
<dbReference type="CDD" id="cd09272">
    <property type="entry name" value="RNase_HI_RT_Ty1"/>
    <property type="match status" value="1"/>
</dbReference>
<dbReference type="Pfam" id="PF22936">
    <property type="entry name" value="Pol_BBD"/>
    <property type="match status" value="1"/>
</dbReference>